<dbReference type="OMA" id="CFGMKID"/>
<evidence type="ECO:0000256" key="1">
    <source>
        <dbReference type="ARBA" id="ARBA00004613"/>
    </source>
</evidence>
<dbReference type="AlphaFoldDB" id="A0A9D3MNA8"/>
<dbReference type="Proteomes" id="UP001044222">
    <property type="component" value="Unassembled WGS sequence"/>
</dbReference>
<dbReference type="GO" id="GO:0005179">
    <property type="term" value="F:hormone activity"/>
    <property type="evidence" value="ECO:0007669"/>
    <property type="project" value="InterPro"/>
</dbReference>
<dbReference type="PANTHER" id="PTHR12167:SF6">
    <property type="entry name" value="C-TYPE NATRIURETIC PEPTIDE 2-LIKE"/>
    <property type="match status" value="1"/>
</dbReference>
<proteinExistence type="inferred from homology"/>
<dbReference type="OrthoDB" id="8911465at2759"/>
<evidence type="ECO:0000313" key="10">
    <source>
        <dbReference type="Proteomes" id="UP001044222"/>
    </source>
</evidence>
<dbReference type="InterPro" id="IPR000663">
    <property type="entry name" value="Natr_peptide"/>
</dbReference>
<reference evidence="9" key="1">
    <citation type="submission" date="2021-01" db="EMBL/GenBank/DDBJ databases">
        <title>A chromosome-scale assembly of European eel, Anguilla anguilla.</title>
        <authorList>
            <person name="Henkel C."/>
            <person name="Jong-Raadsen S.A."/>
            <person name="Dufour S."/>
            <person name="Weltzien F.-A."/>
            <person name="Palstra A.P."/>
            <person name="Pelster B."/>
            <person name="Spaink H.P."/>
            <person name="Van Den Thillart G.E."/>
            <person name="Jansen H."/>
            <person name="Zahm M."/>
            <person name="Klopp C."/>
            <person name="Cedric C."/>
            <person name="Louis A."/>
            <person name="Berthelot C."/>
            <person name="Parey E."/>
            <person name="Roest Crollius H."/>
            <person name="Montfort J."/>
            <person name="Robinson-Rechavi M."/>
            <person name="Bucao C."/>
            <person name="Bouchez O."/>
            <person name="Gislard M."/>
            <person name="Lluch J."/>
            <person name="Milhes M."/>
            <person name="Lampietro C."/>
            <person name="Lopez Roques C."/>
            <person name="Donnadieu C."/>
            <person name="Braasch I."/>
            <person name="Desvignes T."/>
            <person name="Postlethwait J."/>
            <person name="Bobe J."/>
            <person name="Guiguen Y."/>
            <person name="Dirks R."/>
        </authorList>
    </citation>
    <scope>NUCLEOTIDE SEQUENCE</scope>
    <source>
        <strain evidence="9">Tag_6206</strain>
        <tissue evidence="9">Liver</tissue>
    </source>
</reference>
<comment type="subcellular location">
    <subcellularLocation>
        <location evidence="1 6">Secreted</location>
    </subcellularLocation>
</comment>
<dbReference type="GO" id="GO:0007168">
    <property type="term" value="P:receptor guanylyl cyclase signaling pathway"/>
    <property type="evidence" value="ECO:0007669"/>
    <property type="project" value="TreeGrafter"/>
</dbReference>
<evidence type="ECO:0000256" key="3">
    <source>
        <dbReference type="ARBA" id="ARBA00022525"/>
    </source>
</evidence>
<dbReference type="Pfam" id="PF00212">
    <property type="entry name" value="ANP"/>
    <property type="match status" value="1"/>
</dbReference>
<feature type="region of interest" description="Disordered" evidence="7">
    <location>
        <begin position="59"/>
        <end position="83"/>
    </location>
</feature>
<accession>A0A9D3MNA8</accession>
<keyword evidence="5 6" id="KW-0838">Vasoactive</keyword>
<comment type="similarity">
    <text evidence="2 6">Belongs to the natriuretic peptide family.</text>
</comment>
<dbReference type="SMART" id="SM00183">
    <property type="entry name" value="NAT_PEP"/>
    <property type="match status" value="1"/>
</dbReference>
<dbReference type="PRINTS" id="PR00713">
    <property type="entry name" value="CNATPEPTIDE"/>
</dbReference>
<dbReference type="GO" id="GO:0006182">
    <property type="term" value="P:cGMP biosynthetic process"/>
    <property type="evidence" value="ECO:0007669"/>
    <property type="project" value="TreeGrafter"/>
</dbReference>
<dbReference type="PRINTS" id="PR00710">
    <property type="entry name" value="NATPEPTIDES"/>
</dbReference>
<dbReference type="PROSITE" id="PS00263">
    <property type="entry name" value="NATRIURETIC_PEPTIDE"/>
    <property type="match status" value="1"/>
</dbReference>
<gene>
    <name evidence="9" type="ORF">ANANG_G00057740</name>
</gene>
<evidence type="ECO:0000256" key="8">
    <source>
        <dbReference type="SAM" id="SignalP"/>
    </source>
</evidence>
<protein>
    <submittedName>
        <fullName evidence="9">Uncharacterized protein</fullName>
    </submittedName>
</protein>
<dbReference type="GO" id="GO:0005576">
    <property type="term" value="C:extracellular region"/>
    <property type="evidence" value="ECO:0007669"/>
    <property type="project" value="UniProtKB-SubCell"/>
</dbReference>
<evidence type="ECO:0000313" key="9">
    <source>
        <dbReference type="EMBL" id="KAG5851994.1"/>
    </source>
</evidence>
<keyword evidence="8" id="KW-0732">Signal</keyword>
<evidence type="ECO:0000256" key="7">
    <source>
        <dbReference type="SAM" id="MobiDB-lite"/>
    </source>
</evidence>
<evidence type="ECO:0000256" key="4">
    <source>
        <dbReference type="ARBA" id="ARBA00022685"/>
    </source>
</evidence>
<organism evidence="9 10">
    <name type="scientific">Anguilla anguilla</name>
    <name type="common">European freshwater eel</name>
    <name type="synonym">Muraena anguilla</name>
    <dbReference type="NCBI Taxonomy" id="7936"/>
    <lineage>
        <taxon>Eukaryota</taxon>
        <taxon>Metazoa</taxon>
        <taxon>Chordata</taxon>
        <taxon>Craniata</taxon>
        <taxon>Vertebrata</taxon>
        <taxon>Euteleostomi</taxon>
        <taxon>Actinopterygii</taxon>
        <taxon>Neopterygii</taxon>
        <taxon>Teleostei</taxon>
        <taxon>Anguilliformes</taxon>
        <taxon>Anguillidae</taxon>
        <taxon>Anguilla</taxon>
    </lineage>
</organism>
<name>A0A9D3MNA8_ANGAN</name>
<evidence type="ECO:0000256" key="2">
    <source>
        <dbReference type="ARBA" id="ARBA00009041"/>
    </source>
</evidence>
<keyword evidence="10" id="KW-1185">Reference proteome</keyword>
<dbReference type="PANTHER" id="PTHR12167">
    <property type="entry name" value="C-TYPE NATRIURETIC PEPTIDE"/>
    <property type="match status" value="1"/>
</dbReference>
<dbReference type="InterPro" id="IPR002406">
    <property type="entry name" value="C_natriurtcpep"/>
</dbReference>
<keyword evidence="4" id="KW-0165">Cleavage on pair of basic residues</keyword>
<keyword evidence="3" id="KW-0964">Secreted</keyword>
<feature type="chain" id="PRO_5038822646" evidence="8">
    <location>
        <begin position="31"/>
        <end position="131"/>
    </location>
</feature>
<evidence type="ECO:0000256" key="6">
    <source>
        <dbReference type="RuleBase" id="RU003686"/>
    </source>
</evidence>
<feature type="signal peptide" evidence="8">
    <location>
        <begin position="1"/>
        <end position="30"/>
    </location>
</feature>
<dbReference type="EMBL" id="JAFIRN010000003">
    <property type="protein sequence ID" value="KAG5851994.1"/>
    <property type="molecule type" value="Genomic_DNA"/>
</dbReference>
<comment type="caution">
    <text evidence="9">The sequence shown here is derived from an EMBL/GenBank/DDBJ whole genome shotgun (WGS) entry which is preliminary data.</text>
</comment>
<evidence type="ECO:0000256" key="5">
    <source>
        <dbReference type="ARBA" id="ARBA00022858"/>
    </source>
</evidence>
<sequence length="131" mass="14241">MVSSSSIASSSCHCLFFLLLLLVVAMQVDSRPSPQRSDHQILNNLFGARISSLLLAQPEVNEGSGENPPTASRGGRGLSKGVEPARRGVPRFFQDFIGHQRKFRGRTRKSFGRGCFGFKMDRIGSLSGLGC</sequence>
<dbReference type="InterPro" id="IPR030480">
    <property type="entry name" value="Natr_peptide_CS"/>
</dbReference>
<dbReference type="GO" id="GO:0097746">
    <property type="term" value="P:blood vessel diameter maintenance"/>
    <property type="evidence" value="ECO:0007669"/>
    <property type="project" value="UniProtKB-KW"/>
</dbReference>